<dbReference type="EMBL" id="CP034562">
    <property type="protein sequence ID" value="AZQ61757.1"/>
    <property type="molecule type" value="Genomic_DNA"/>
</dbReference>
<protein>
    <recommendedName>
        <fullName evidence="3">ATP-grasp domain-containing protein</fullName>
    </recommendedName>
</protein>
<dbReference type="RefSeq" id="WP_126612577.1">
    <property type="nucleotide sequence ID" value="NZ_CP034562.1"/>
</dbReference>
<gene>
    <name evidence="1" type="ORF">EI427_05765</name>
</gene>
<evidence type="ECO:0000313" key="2">
    <source>
        <dbReference type="Proteomes" id="UP000267268"/>
    </source>
</evidence>
<dbReference type="Proteomes" id="UP000267268">
    <property type="component" value="Chromosome 1"/>
</dbReference>
<sequence length="394" mass="45477">MANLFYFNPSCELSVLKEQKHFTPSKAFIVLQQDLYLLMYWLLRDGDVLYTNQILSDKIQKNLFSICERKVLTVNQIKEDKKLFFDRGIPWGETPSFVIDLKLIQHKFKQPSDYNKQLKSLYHRAFGFDVLTKCLDIELPNIISKEEIGEFYTEKKEVITAIKTFFNEGANAVVLKLPFSSSGRGLLVLKRDEITKSIALWIESGLKGQGSIYVSIWLKKIKDISFLFSVNNRKITYKGSTIFKVNTTGQYQGASLTKIENQLPLKLQQTIKSVVEKLILEMSKSELLLSLNTNFGVDAMLYLSAEGKEILHPCLEINPRNTMGHVALALQRVTNYKGDFKIISKLEYSSFIDFEEKMKKEHPLEINNRKIQKGFFPLTDVQNAKQFYAYLLIE</sequence>
<organism evidence="1 2">
    <name type="scientific">Flammeovirga pectinis</name>
    <dbReference type="NCBI Taxonomy" id="2494373"/>
    <lineage>
        <taxon>Bacteria</taxon>
        <taxon>Pseudomonadati</taxon>
        <taxon>Bacteroidota</taxon>
        <taxon>Cytophagia</taxon>
        <taxon>Cytophagales</taxon>
        <taxon>Flammeovirgaceae</taxon>
        <taxon>Flammeovirga</taxon>
    </lineage>
</organism>
<reference evidence="1 2" key="1">
    <citation type="submission" date="2018-12" db="EMBL/GenBank/DDBJ databases">
        <title>Flammeovirga pectinis sp. nov., isolated from the gut of the Korean scallop, Patinopecten yessoensis.</title>
        <authorList>
            <person name="Bae J.-W."/>
            <person name="Jeong Y.-S."/>
            <person name="Kang W."/>
        </authorList>
    </citation>
    <scope>NUCLEOTIDE SEQUENCE [LARGE SCALE GENOMIC DNA]</scope>
    <source>
        <strain evidence="1 2">L12M1</strain>
    </source>
</reference>
<keyword evidence="2" id="KW-1185">Reference proteome</keyword>
<evidence type="ECO:0000313" key="1">
    <source>
        <dbReference type="EMBL" id="AZQ61757.1"/>
    </source>
</evidence>
<evidence type="ECO:0008006" key="3">
    <source>
        <dbReference type="Google" id="ProtNLM"/>
    </source>
</evidence>
<dbReference type="KEGG" id="fll:EI427_05765"/>
<dbReference type="AlphaFoldDB" id="A0A3Q9FM27"/>
<proteinExistence type="predicted"/>
<accession>A0A3Q9FM27</accession>
<name>A0A3Q9FM27_9BACT</name>
<dbReference type="OrthoDB" id="5291617at2"/>